<dbReference type="RefSeq" id="WP_111468197.1">
    <property type="nucleotide sequence ID" value="NZ_QLIX01000001.1"/>
</dbReference>
<dbReference type="OrthoDB" id="4392084at2"/>
<dbReference type="Gene3D" id="3.40.50.720">
    <property type="entry name" value="NAD(P)-binding Rossmann-like Domain"/>
    <property type="match status" value="1"/>
</dbReference>
<dbReference type="InterPro" id="IPR055222">
    <property type="entry name" value="PRISE-like_Rossmann-fold"/>
</dbReference>
<sequence length="355" mass="39047">MDNTQGLLVVGATGAAATRLLERARARPGFAVTGLSRRRPAGAEDWLAADLTDAAALRQALSGRPEITAIVYASRAPHAETGVEDVPANLAMLRNLLDAAEAALPRFRHIHLIQGGKWYGMHLGPFRTPAREDDPRHMPPNFYYDQQDLVAARQAAQPAGRGWSWSASRPNFVLDVAPGRARNMVSTLGAYAAICRELGVPFDFPGRPGAWTALLEVTDATLLAEGVLWMLGEPRTANRAFNLVNGDSFRWCDVWPALAAWFGVPAGRPRPLPMARWMADKTPVWERIRARHDLALPLDAVASWDFADFFLGLDHDVMLSMTAAREAGFTGFVDSWRMFATQIEGYRAARILPPR</sequence>
<dbReference type="InterPro" id="IPR036291">
    <property type="entry name" value="NAD(P)-bd_dom_sf"/>
</dbReference>
<gene>
    <name evidence="2" type="ORF">DOO78_02865</name>
</gene>
<dbReference type="Pfam" id="PF22917">
    <property type="entry name" value="PRISE"/>
    <property type="match status" value="1"/>
</dbReference>
<reference evidence="3" key="1">
    <citation type="submission" date="2018-06" db="EMBL/GenBank/DDBJ databases">
        <authorList>
            <person name="Khan S.A."/>
        </authorList>
    </citation>
    <scope>NUCLEOTIDE SEQUENCE [LARGE SCALE GENOMIC DNA]</scope>
    <source>
        <strain evidence="3">DB-1506</strain>
    </source>
</reference>
<dbReference type="AlphaFoldDB" id="A0A327MFP1"/>
<dbReference type="CDD" id="cd08948">
    <property type="entry name" value="5beta-POR_like_SDR_a"/>
    <property type="match status" value="1"/>
</dbReference>
<organism evidence="2 3">
    <name type="scientific">Roseicella frigidaeris</name>
    <dbReference type="NCBI Taxonomy" id="2230885"/>
    <lineage>
        <taxon>Bacteria</taxon>
        <taxon>Pseudomonadati</taxon>
        <taxon>Pseudomonadota</taxon>
        <taxon>Alphaproteobacteria</taxon>
        <taxon>Acetobacterales</taxon>
        <taxon>Roseomonadaceae</taxon>
        <taxon>Roseicella</taxon>
    </lineage>
</organism>
<proteinExistence type="predicted"/>
<dbReference type="PANTHER" id="PTHR32487:SF0">
    <property type="entry name" value="3-OXO-DELTA(4,5)-STEROID 5-BETA-REDUCTASE"/>
    <property type="match status" value="1"/>
</dbReference>
<name>A0A327MFP1_9PROT</name>
<accession>A0A327MFP1</accession>
<dbReference type="PANTHER" id="PTHR32487">
    <property type="entry name" value="3-OXO-DELTA(4,5)-STEROID 5-BETA-REDUCTASE"/>
    <property type="match status" value="1"/>
</dbReference>
<evidence type="ECO:0000259" key="1">
    <source>
        <dbReference type="Pfam" id="PF22917"/>
    </source>
</evidence>
<dbReference type="EMBL" id="QLIX01000001">
    <property type="protein sequence ID" value="RAI61082.1"/>
    <property type="molecule type" value="Genomic_DNA"/>
</dbReference>
<keyword evidence="3" id="KW-1185">Reference proteome</keyword>
<feature type="domain" description="PRISE-like Rossmann-fold" evidence="1">
    <location>
        <begin position="84"/>
        <end position="353"/>
    </location>
</feature>
<evidence type="ECO:0000313" key="2">
    <source>
        <dbReference type="EMBL" id="RAI61082.1"/>
    </source>
</evidence>
<dbReference type="Proteomes" id="UP000249065">
    <property type="component" value="Unassembled WGS sequence"/>
</dbReference>
<protein>
    <submittedName>
        <fullName evidence="2">NAD-dependent dehydratase</fullName>
    </submittedName>
</protein>
<dbReference type="SUPFAM" id="SSF51735">
    <property type="entry name" value="NAD(P)-binding Rossmann-fold domains"/>
    <property type="match status" value="1"/>
</dbReference>
<evidence type="ECO:0000313" key="3">
    <source>
        <dbReference type="Proteomes" id="UP000249065"/>
    </source>
</evidence>
<comment type="caution">
    <text evidence="2">The sequence shown here is derived from an EMBL/GenBank/DDBJ whole genome shotgun (WGS) entry which is preliminary data.</text>
</comment>